<sequence>MAFEEMERNLSDAEVTARAYIDNSLRYYKLKVFKLMMRSIGALIKMASVSILLVLALSCFSVGAALGIGVLVGSNAMGFVLVGSGYVLVGILLYFIRDRVDKPLLKKFSEFYFEEL</sequence>
<keyword evidence="1" id="KW-0472">Membrane</keyword>
<protein>
    <recommendedName>
        <fullName evidence="4">Holin-X, holin superfamily III</fullName>
    </recommendedName>
</protein>
<feature type="transmembrane region" description="Helical" evidence="1">
    <location>
        <begin position="76"/>
        <end position="96"/>
    </location>
</feature>
<dbReference type="STRING" id="192903.SAMN04488513_101437"/>
<evidence type="ECO:0000256" key="1">
    <source>
        <dbReference type="SAM" id="Phobius"/>
    </source>
</evidence>
<dbReference type="RefSeq" id="WP_072987796.1">
    <property type="nucleotide sequence ID" value="NZ_FQYU01000001.1"/>
</dbReference>
<keyword evidence="1" id="KW-0812">Transmembrane</keyword>
<feature type="transmembrane region" description="Helical" evidence="1">
    <location>
        <begin position="43"/>
        <end position="70"/>
    </location>
</feature>
<reference evidence="3" key="1">
    <citation type="submission" date="2016-11" db="EMBL/GenBank/DDBJ databases">
        <authorList>
            <person name="Varghese N."/>
            <person name="Submissions S."/>
        </authorList>
    </citation>
    <scope>NUCLEOTIDE SEQUENCE [LARGE SCALE GENOMIC DNA]</scope>
    <source>
        <strain evidence="3">DSM 19858</strain>
    </source>
</reference>
<evidence type="ECO:0008006" key="4">
    <source>
        <dbReference type="Google" id="ProtNLM"/>
    </source>
</evidence>
<evidence type="ECO:0000313" key="3">
    <source>
        <dbReference type="Proteomes" id="UP000184543"/>
    </source>
</evidence>
<name>A0A1M6BIQ7_9FLAO</name>
<keyword evidence="3" id="KW-1185">Reference proteome</keyword>
<gene>
    <name evidence="2" type="ORF">SAMN04488513_101437</name>
</gene>
<proteinExistence type="predicted"/>
<evidence type="ECO:0000313" key="2">
    <source>
        <dbReference type="EMBL" id="SHI48478.1"/>
    </source>
</evidence>
<dbReference type="AlphaFoldDB" id="A0A1M6BIQ7"/>
<keyword evidence="1" id="KW-1133">Transmembrane helix</keyword>
<accession>A0A1M6BIQ7</accession>
<dbReference type="OrthoDB" id="1144182at2"/>
<dbReference type="EMBL" id="FQYU01000001">
    <property type="protein sequence ID" value="SHI48478.1"/>
    <property type="molecule type" value="Genomic_DNA"/>
</dbReference>
<organism evidence="2 3">
    <name type="scientific">Pseudozobellia thermophila</name>
    <dbReference type="NCBI Taxonomy" id="192903"/>
    <lineage>
        <taxon>Bacteria</taxon>
        <taxon>Pseudomonadati</taxon>
        <taxon>Bacteroidota</taxon>
        <taxon>Flavobacteriia</taxon>
        <taxon>Flavobacteriales</taxon>
        <taxon>Flavobacteriaceae</taxon>
        <taxon>Pseudozobellia</taxon>
    </lineage>
</organism>
<dbReference type="Proteomes" id="UP000184543">
    <property type="component" value="Unassembled WGS sequence"/>
</dbReference>